<proteinExistence type="predicted"/>
<organism evidence="2 3">
    <name type="scientific">Mycobacterium dioxanotrophicus</name>
    <dbReference type="NCBI Taxonomy" id="482462"/>
    <lineage>
        <taxon>Bacteria</taxon>
        <taxon>Bacillati</taxon>
        <taxon>Actinomycetota</taxon>
        <taxon>Actinomycetes</taxon>
        <taxon>Mycobacteriales</taxon>
        <taxon>Mycobacteriaceae</taxon>
        <taxon>Mycobacterium</taxon>
    </lineage>
</organism>
<dbReference type="InterPro" id="IPR027417">
    <property type="entry name" value="P-loop_NTPase"/>
</dbReference>
<accession>A0A1Y0BZD5</accession>
<name>A0A1Y0BZD5_9MYCO</name>
<dbReference type="AlphaFoldDB" id="A0A1Y0BZD5"/>
<dbReference type="Proteomes" id="UP000195331">
    <property type="component" value="Chromosome"/>
</dbReference>
<evidence type="ECO:0000313" key="3">
    <source>
        <dbReference type="Proteomes" id="UP000195331"/>
    </source>
</evidence>
<evidence type="ECO:0000313" key="2">
    <source>
        <dbReference type="EMBL" id="ART68244.1"/>
    </source>
</evidence>
<reference evidence="2 3" key="1">
    <citation type="submission" date="2017-04" db="EMBL/GenBank/DDBJ databases">
        <title>Whole Genome Sequence of 1,4-Dioxane Degrading Bacterium Mycobacterium dioxanotrophicus PH-06.</title>
        <authorList>
            <person name="He Y."/>
        </authorList>
    </citation>
    <scope>NUCLEOTIDE SEQUENCE [LARGE SCALE GENOMIC DNA]</scope>
    <source>
        <strain evidence="2 3">PH-06</strain>
    </source>
</reference>
<evidence type="ECO:0008006" key="4">
    <source>
        <dbReference type="Google" id="ProtNLM"/>
    </source>
</evidence>
<dbReference type="Gene3D" id="3.40.50.300">
    <property type="entry name" value="P-loop containing nucleotide triphosphate hydrolases"/>
    <property type="match status" value="1"/>
</dbReference>
<feature type="region of interest" description="Disordered" evidence="1">
    <location>
        <begin position="1"/>
        <end position="27"/>
    </location>
</feature>
<gene>
    <name evidence="2" type="ORF">BTO20_06270</name>
</gene>
<dbReference type="SUPFAM" id="SSF52540">
    <property type="entry name" value="P-loop containing nucleoside triphosphate hydrolases"/>
    <property type="match status" value="1"/>
</dbReference>
<keyword evidence="3" id="KW-1185">Reference proteome</keyword>
<protein>
    <recommendedName>
        <fullName evidence="4">Uridine kinase</fullName>
    </recommendedName>
</protein>
<evidence type="ECO:0000256" key="1">
    <source>
        <dbReference type="SAM" id="MobiDB-lite"/>
    </source>
</evidence>
<dbReference type="EMBL" id="CP020809">
    <property type="protein sequence ID" value="ART68244.1"/>
    <property type="molecule type" value="Genomic_DNA"/>
</dbReference>
<dbReference type="KEGG" id="mdx:BTO20_06270"/>
<sequence>MPPSPVDDESHGAHGSGGLTVTAPPPDEHWQVRAAADFLREVVDRAPRRDPAPVVVAIDGRSRSGKTSLATILADDDPSVAIVHTDDIAWHHSFFDWTLLLVEGILAPLNRHGAPVSYVPPVWMQRGRAGSIDVPARTHTVLVEGVGAGRCELVPWLHASIWVDTDEDLAMRRTVELDRDPQGFVADWMRAERDHLDRDQPWQRAIAFVWGAGRPSPPAAVYARFG</sequence>